<protein>
    <submittedName>
        <fullName evidence="2">Uncharacterized protein</fullName>
    </submittedName>
</protein>
<dbReference type="InParanoid" id="E9HSQ8"/>
<sequence length="151" mass="16062">MSRAGGFQGRCLVTFLGCLAADSENRRGCLGRYSLQLTLTVSPNSTDDGSQKGDGIGLCSPVEDYPTEDSSHIPYIAQDPDLCSPVEDYPASHIPCIAQDSVTIGADLCSPVEVTPPIPDDLPLSTVSRTASILGPRSRRPPVRWADESLT</sequence>
<dbReference type="EMBL" id="GL732756">
    <property type="protein sequence ID" value="EFX65203.1"/>
    <property type="molecule type" value="Genomic_DNA"/>
</dbReference>
<dbReference type="AlphaFoldDB" id="E9HSQ8"/>
<proteinExistence type="predicted"/>
<dbReference type="OrthoDB" id="6593005at2759"/>
<evidence type="ECO:0000313" key="2">
    <source>
        <dbReference type="EMBL" id="EFX65203.1"/>
    </source>
</evidence>
<evidence type="ECO:0000313" key="3">
    <source>
        <dbReference type="Proteomes" id="UP000000305"/>
    </source>
</evidence>
<reference evidence="2 3" key="1">
    <citation type="journal article" date="2011" name="Science">
        <title>The ecoresponsive genome of Daphnia pulex.</title>
        <authorList>
            <person name="Colbourne J.K."/>
            <person name="Pfrender M.E."/>
            <person name="Gilbert D."/>
            <person name="Thomas W.K."/>
            <person name="Tucker A."/>
            <person name="Oakley T.H."/>
            <person name="Tokishita S."/>
            <person name="Aerts A."/>
            <person name="Arnold G.J."/>
            <person name="Basu M.K."/>
            <person name="Bauer D.J."/>
            <person name="Caceres C.E."/>
            <person name="Carmel L."/>
            <person name="Casola C."/>
            <person name="Choi J.H."/>
            <person name="Detter J.C."/>
            <person name="Dong Q."/>
            <person name="Dusheyko S."/>
            <person name="Eads B.D."/>
            <person name="Frohlich T."/>
            <person name="Geiler-Samerotte K.A."/>
            <person name="Gerlach D."/>
            <person name="Hatcher P."/>
            <person name="Jogdeo S."/>
            <person name="Krijgsveld J."/>
            <person name="Kriventseva E.V."/>
            <person name="Kultz D."/>
            <person name="Laforsch C."/>
            <person name="Lindquist E."/>
            <person name="Lopez J."/>
            <person name="Manak J.R."/>
            <person name="Muller J."/>
            <person name="Pangilinan J."/>
            <person name="Patwardhan R.P."/>
            <person name="Pitluck S."/>
            <person name="Pritham E.J."/>
            <person name="Rechtsteiner A."/>
            <person name="Rho M."/>
            <person name="Rogozin I.B."/>
            <person name="Sakarya O."/>
            <person name="Salamov A."/>
            <person name="Schaack S."/>
            <person name="Shapiro H."/>
            <person name="Shiga Y."/>
            <person name="Skalitzky C."/>
            <person name="Smith Z."/>
            <person name="Souvorov A."/>
            <person name="Sung W."/>
            <person name="Tang Z."/>
            <person name="Tsuchiya D."/>
            <person name="Tu H."/>
            <person name="Vos H."/>
            <person name="Wang M."/>
            <person name="Wolf Y.I."/>
            <person name="Yamagata H."/>
            <person name="Yamada T."/>
            <person name="Ye Y."/>
            <person name="Shaw J.R."/>
            <person name="Andrews J."/>
            <person name="Crease T.J."/>
            <person name="Tang H."/>
            <person name="Lucas S.M."/>
            <person name="Robertson H.M."/>
            <person name="Bork P."/>
            <person name="Koonin E.V."/>
            <person name="Zdobnov E.M."/>
            <person name="Grigoriev I.V."/>
            <person name="Lynch M."/>
            <person name="Boore J.L."/>
        </authorList>
    </citation>
    <scope>NUCLEOTIDE SEQUENCE [LARGE SCALE GENOMIC DNA]</scope>
</reference>
<evidence type="ECO:0000256" key="1">
    <source>
        <dbReference type="SAM" id="MobiDB-lite"/>
    </source>
</evidence>
<dbReference type="Proteomes" id="UP000000305">
    <property type="component" value="Unassembled WGS sequence"/>
</dbReference>
<organism evidence="2 3">
    <name type="scientific">Daphnia pulex</name>
    <name type="common">Water flea</name>
    <dbReference type="NCBI Taxonomy" id="6669"/>
    <lineage>
        <taxon>Eukaryota</taxon>
        <taxon>Metazoa</taxon>
        <taxon>Ecdysozoa</taxon>
        <taxon>Arthropoda</taxon>
        <taxon>Crustacea</taxon>
        <taxon>Branchiopoda</taxon>
        <taxon>Diplostraca</taxon>
        <taxon>Cladocera</taxon>
        <taxon>Anomopoda</taxon>
        <taxon>Daphniidae</taxon>
        <taxon>Daphnia</taxon>
    </lineage>
</organism>
<keyword evidence="3" id="KW-1185">Reference proteome</keyword>
<gene>
    <name evidence="2" type="ORF">DAPPUDRAFT_333407</name>
</gene>
<dbReference type="KEGG" id="dpx:DAPPUDRAFT_333407"/>
<dbReference type="HOGENOM" id="CLU_1733332_0_0_1"/>
<accession>E9HSQ8</accession>
<name>E9HSQ8_DAPPU</name>
<feature type="region of interest" description="Disordered" evidence="1">
    <location>
        <begin position="44"/>
        <end position="63"/>
    </location>
</feature>